<gene>
    <name evidence="3" type="ORF">RDB_LOCUS106503</name>
</gene>
<feature type="region of interest" description="Disordered" evidence="1">
    <location>
        <begin position="201"/>
        <end position="230"/>
    </location>
</feature>
<evidence type="ECO:0000256" key="2">
    <source>
        <dbReference type="SAM" id="Phobius"/>
    </source>
</evidence>
<keyword evidence="2" id="KW-0812">Transmembrane</keyword>
<reference evidence="3" key="1">
    <citation type="submission" date="2021-01" db="EMBL/GenBank/DDBJ databases">
        <authorList>
            <person name="Kaushik A."/>
        </authorList>
    </citation>
    <scope>NUCLEOTIDE SEQUENCE</scope>
    <source>
        <strain evidence="3">AG2-2IIIB</strain>
    </source>
</reference>
<dbReference type="EMBL" id="CAJMWT010003416">
    <property type="protein sequence ID" value="CAE6471162.1"/>
    <property type="molecule type" value="Genomic_DNA"/>
</dbReference>
<comment type="caution">
    <text evidence="3">The sequence shown here is derived from an EMBL/GenBank/DDBJ whole genome shotgun (WGS) entry which is preliminary data.</text>
</comment>
<proteinExistence type="predicted"/>
<feature type="compositionally biased region" description="Basic and acidic residues" evidence="1">
    <location>
        <begin position="135"/>
        <end position="170"/>
    </location>
</feature>
<feature type="region of interest" description="Disordered" evidence="1">
    <location>
        <begin position="127"/>
        <end position="175"/>
    </location>
</feature>
<accession>A0A8H3C439</accession>
<keyword evidence="2" id="KW-0472">Membrane</keyword>
<dbReference type="Proteomes" id="UP000663843">
    <property type="component" value="Unassembled WGS sequence"/>
</dbReference>
<feature type="compositionally biased region" description="Basic residues" evidence="1">
    <location>
        <begin position="208"/>
        <end position="230"/>
    </location>
</feature>
<evidence type="ECO:0000256" key="1">
    <source>
        <dbReference type="SAM" id="MobiDB-lite"/>
    </source>
</evidence>
<sequence length="230" mass="25821">MDFEPLLEYLQPHLPPFAFHLLLNLASSLSSTINTLANALTHPTDPDSSEALKSLVPTLLSFLALYFTIMSVYRTIRSAIYLVIFMVKWAGILAALAIAVSYVMRGGNAAESFGDLGARLHEFEAAYKEQAQPPKEGKTGSRSMWDRFDARDRDNTDGGKLWWQKDKDSKPPSAGSTVQYVYEQVAAYKWVWDSLVDTREDVGSERTKRAKKEKTKPRANTKSKAGQRVR</sequence>
<dbReference type="AlphaFoldDB" id="A0A8H3C439"/>
<feature type="transmembrane region" description="Helical" evidence="2">
    <location>
        <begin position="79"/>
        <end position="103"/>
    </location>
</feature>
<keyword evidence="2" id="KW-1133">Transmembrane helix</keyword>
<protein>
    <submittedName>
        <fullName evidence="3">Uncharacterized protein</fullName>
    </submittedName>
</protein>
<evidence type="ECO:0000313" key="4">
    <source>
        <dbReference type="Proteomes" id="UP000663843"/>
    </source>
</evidence>
<organism evidence="3 4">
    <name type="scientific">Rhizoctonia solani</name>
    <dbReference type="NCBI Taxonomy" id="456999"/>
    <lineage>
        <taxon>Eukaryota</taxon>
        <taxon>Fungi</taxon>
        <taxon>Dikarya</taxon>
        <taxon>Basidiomycota</taxon>
        <taxon>Agaricomycotina</taxon>
        <taxon>Agaricomycetes</taxon>
        <taxon>Cantharellales</taxon>
        <taxon>Ceratobasidiaceae</taxon>
        <taxon>Rhizoctonia</taxon>
    </lineage>
</organism>
<feature type="transmembrane region" description="Helical" evidence="2">
    <location>
        <begin position="52"/>
        <end position="73"/>
    </location>
</feature>
<name>A0A8H3C439_9AGAM</name>
<evidence type="ECO:0000313" key="3">
    <source>
        <dbReference type="EMBL" id="CAE6471162.1"/>
    </source>
</evidence>